<evidence type="ECO:0000256" key="1">
    <source>
        <dbReference type="SAM" id="MobiDB-lite"/>
    </source>
</evidence>
<evidence type="ECO:0000313" key="2">
    <source>
        <dbReference type="EMBL" id="GAA4803679.1"/>
    </source>
</evidence>
<evidence type="ECO:0000313" key="3">
    <source>
        <dbReference type="Proteomes" id="UP001501265"/>
    </source>
</evidence>
<accession>A0ABP9C1M6</accession>
<dbReference type="EMBL" id="BAABIG010000033">
    <property type="protein sequence ID" value="GAA4803679.1"/>
    <property type="molecule type" value="Genomic_DNA"/>
</dbReference>
<reference evidence="3" key="1">
    <citation type="journal article" date="2019" name="Int. J. Syst. Evol. Microbiol.">
        <title>The Global Catalogue of Microorganisms (GCM) 10K type strain sequencing project: providing services to taxonomists for standard genome sequencing and annotation.</title>
        <authorList>
            <consortium name="The Broad Institute Genomics Platform"/>
            <consortium name="The Broad Institute Genome Sequencing Center for Infectious Disease"/>
            <person name="Wu L."/>
            <person name="Ma J."/>
        </authorList>
    </citation>
    <scope>NUCLEOTIDE SEQUENCE [LARGE SCALE GENOMIC DNA]</scope>
    <source>
        <strain evidence="3">JCM 18081</strain>
    </source>
</reference>
<sequence>MSDGCVRPRPAAVRPLCRETDIRRTPVLQGGFTLPSLSPGIVRQVSDARAARRVGAGPHVGGTPVTGPRGPATPDDGRPVQPTGRVACADTDRRRPDSAVRRRPPGAFPTPARSTGHGPGTHALRGRPPTPLQHRPPHFSTALSTQHQRTS</sequence>
<proteinExistence type="predicted"/>
<keyword evidence="3" id="KW-1185">Reference proteome</keyword>
<feature type="compositionally biased region" description="Basic and acidic residues" evidence="1">
    <location>
        <begin position="90"/>
        <end position="100"/>
    </location>
</feature>
<feature type="region of interest" description="Disordered" evidence="1">
    <location>
        <begin position="48"/>
        <end position="151"/>
    </location>
</feature>
<protein>
    <submittedName>
        <fullName evidence="2">Uncharacterized protein</fullName>
    </submittedName>
</protein>
<organism evidence="2 3">
    <name type="scientific">Streptomyces ziwulingensis</name>
    <dbReference type="NCBI Taxonomy" id="1045501"/>
    <lineage>
        <taxon>Bacteria</taxon>
        <taxon>Bacillati</taxon>
        <taxon>Actinomycetota</taxon>
        <taxon>Actinomycetes</taxon>
        <taxon>Kitasatosporales</taxon>
        <taxon>Streptomycetaceae</taxon>
        <taxon>Streptomyces</taxon>
    </lineage>
</organism>
<feature type="compositionally biased region" description="Polar residues" evidence="1">
    <location>
        <begin position="141"/>
        <end position="151"/>
    </location>
</feature>
<comment type="caution">
    <text evidence="2">The sequence shown here is derived from an EMBL/GenBank/DDBJ whole genome shotgun (WGS) entry which is preliminary data.</text>
</comment>
<dbReference type="Proteomes" id="UP001501265">
    <property type="component" value="Unassembled WGS sequence"/>
</dbReference>
<name>A0ABP9C1M6_9ACTN</name>
<gene>
    <name evidence="2" type="ORF">GCM10023220_36230</name>
</gene>
<feature type="compositionally biased region" description="Low complexity" evidence="1">
    <location>
        <begin position="54"/>
        <end position="74"/>
    </location>
</feature>